<dbReference type="EC" id="2.1.1.266" evidence="1"/>
<dbReference type="GO" id="GO:0005829">
    <property type="term" value="C:cytosol"/>
    <property type="evidence" value="ECO:0007669"/>
    <property type="project" value="TreeGrafter"/>
</dbReference>
<keyword evidence="3" id="KW-1185">Reference proteome</keyword>
<name>A0A975U5D4_9PROT</name>
<dbReference type="GO" id="GO:0003723">
    <property type="term" value="F:RNA binding"/>
    <property type="evidence" value="ECO:0007669"/>
    <property type="project" value="UniProtKB-UniRule"/>
</dbReference>
<keyword evidence="1" id="KW-0694">RNA-binding</keyword>
<feature type="binding site" evidence="1">
    <location>
        <position position="18"/>
    </location>
    <ligand>
        <name>S-adenosyl-L-methionine</name>
        <dbReference type="ChEBI" id="CHEBI:59789"/>
    </ligand>
</feature>
<feature type="binding site" evidence="1">
    <location>
        <position position="91"/>
    </location>
    <ligand>
        <name>S-adenosyl-L-methionine</name>
        <dbReference type="ChEBI" id="CHEBI:59789"/>
    </ligand>
</feature>
<dbReference type="PANTHER" id="PTHR37426:SF1">
    <property type="entry name" value="RIBOSOMAL RNA LARGE SUBUNIT METHYLTRANSFERASE J"/>
    <property type="match status" value="1"/>
</dbReference>
<gene>
    <name evidence="1 2" type="primary">rlmJ</name>
    <name evidence="2" type="ORF">KO353_07660</name>
</gene>
<proteinExistence type="inferred from homology"/>
<keyword evidence="1" id="KW-0949">S-adenosyl-L-methionine</keyword>
<keyword evidence="1" id="KW-0698">rRNA processing</keyword>
<feature type="binding site" evidence="1">
    <location>
        <position position="155"/>
    </location>
    <ligand>
        <name>S-adenosyl-L-methionine</name>
        <dbReference type="ChEBI" id="CHEBI:59789"/>
    </ligand>
</feature>
<dbReference type="InterPro" id="IPR007473">
    <property type="entry name" value="RlmJ"/>
</dbReference>
<comment type="catalytic activity">
    <reaction evidence="1">
        <text>adenosine(2030) in 23S rRNA + S-adenosyl-L-methionine = N(6)-methyladenosine(2030) in 23S rRNA + S-adenosyl-L-homocysteine + H(+)</text>
        <dbReference type="Rhea" id="RHEA:43736"/>
        <dbReference type="Rhea" id="RHEA-COMP:10668"/>
        <dbReference type="Rhea" id="RHEA-COMP:10669"/>
        <dbReference type="ChEBI" id="CHEBI:15378"/>
        <dbReference type="ChEBI" id="CHEBI:57856"/>
        <dbReference type="ChEBI" id="CHEBI:59789"/>
        <dbReference type="ChEBI" id="CHEBI:74411"/>
        <dbReference type="ChEBI" id="CHEBI:74449"/>
        <dbReference type="EC" id="2.1.1.266"/>
    </reaction>
</comment>
<dbReference type="AlphaFoldDB" id="A0A975U5D4"/>
<sequence length="268" mass="29436">MNYRHAYHAGNHGDCLKHALLVALLEALRRKDTPFGVADLHAGRGVYDLSGPEASRTGEWRGGILKLLEDTPAPLRGYVSLVQRLGLYPGSPALIRALLREGDRLVLNERHPEEFAALSAWAGRDPRITLRQGDAYALRGVLPPGGLKRGLVLFDPPYEAEDEIDRLARALVAAHRAAPTLILAAWYPIKHLAPVRALRDSVRDARLPRRVDVALHLRPPLDPARLNGSGLLVINVPWRFEEEARAIVAALKERLAEADGSVHLEAAA</sequence>
<organism evidence="2 3">
    <name type="scientific">Elioraea tepida</name>
    <dbReference type="NCBI Taxonomy" id="2843330"/>
    <lineage>
        <taxon>Bacteria</taxon>
        <taxon>Pseudomonadati</taxon>
        <taxon>Pseudomonadota</taxon>
        <taxon>Alphaproteobacteria</taxon>
        <taxon>Acetobacterales</taxon>
        <taxon>Elioraeaceae</taxon>
        <taxon>Elioraea</taxon>
    </lineage>
</organism>
<dbReference type="HAMAP" id="MF_00934">
    <property type="entry name" value="23SrRNA_methyltr_J"/>
    <property type="match status" value="1"/>
</dbReference>
<dbReference type="EMBL" id="CP076448">
    <property type="protein sequence ID" value="QXM26053.1"/>
    <property type="molecule type" value="Genomic_DNA"/>
</dbReference>
<feature type="binding site" evidence="1">
    <location>
        <begin position="134"/>
        <end position="135"/>
    </location>
    <ligand>
        <name>S-adenosyl-L-methionine</name>
        <dbReference type="ChEBI" id="CHEBI:59789"/>
    </ligand>
</feature>
<keyword evidence="1" id="KW-0808">Transferase</keyword>
<dbReference type="GO" id="GO:0036307">
    <property type="term" value="F:23S rRNA (adenine(2030)-N(6))-methyltransferase activity"/>
    <property type="evidence" value="ECO:0007669"/>
    <property type="project" value="UniProtKB-UniRule"/>
</dbReference>
<feature type="binding site" evidence="1">
    <location>
        <position position="41"/>
    </location>
    <ligand>
        <name>S-adenosyl-L-methionine</name>
        <dbReference type="ChEBI" id="CHEBI:59789"/>
    </ligand>
</feature>
<accession>A0A975U5D4</accession>
<dbReference type="RefSeq" id="WP_218287104.1">
    <property type="nucleotide sequence ID" value="NZ_CP076448.1"/>
</dbReference>
<dbReference type="Proteomes" id="UP000694001">
    <property type="component" value="Chromosome"/>
</dbReference>
<dbReference type="PANTHER" id="PTHR37426">
    <property type="entry name" value="RIBOSOMAL RNA LARGE SUBUNIT METHYLTRANSFERASE J"/>
    <property type="match status" value="1"/>
</dbReference>
<dbReference type="GO" id="GO:0070475">
    <property type="term" value="P:rRNA base methylation"/>
    <property type="evidence" value="ECO:0007669"/>
    <property type="project" value="UniProtKB-UniRule"/>
</dbReference>
<dbReference type="Pfam" id="PF04378">
    <property type="entry name" value="RsmJ"/>
    <property type="match status" value="1"/>
</dbReference>
<evidence type="ECO:0000256" key="1">
    <source>
        <dbReference type="HAMAP-Rule" id="MF_00934"/>
    </source>
</evidence>
<protein>
    <recommendedName>
        <fullName evidence="1">Ribosomal RNA large subunit methyltransferase J</fullName>
        <ecNumber evidence="1">2.1.1.266</ecNumber>
    </recommendedName>
    <alternativeName>
        <fullName evidence="1">23S rRNA (adenine(2030)-N6)-methyltransferase</fullName>
    </alternativeName>
    <alternativeName>
        <fullName evidence="1">23S rRNA m6A2030 methyltransferase</fullName>
    </alternativeName>
</protein>
<evidence type="ECO:0000313" key="3">
    <source>
        <dbReference type="Proteomes" id="UP000694001"/>
    </source>
</evidence>
<feature type="active site" description="Proton acceptor" evidence="1">
    <location>
        <position position="155"/>
    </location>
</feature>
<comment type="similarity">
    <text evidence="1">Belongs to the RlmJ family.</text>
</comment>
<comment type="function">
    <text evidence="1">Specifically methylates the adenine in position 2030 of 23S rRNA.</text>
</comment>
<feature type="site" description="Interaction with substrate rRNA" evidence="1">
    <location>
        <position position="3"/>
    </location>
</feature>
<feature type="binding site" evidence="1">
    <location>
        <position position="109"/>
    </location>
    <ligand>
        <name>S-adenosyl-L-methionine</name>
        <dbReference type="ChEBI" id="CHEBI:59789"/>
    </ligand>
</feature>
<dbReference type="KEGG" id="elio:KO353_07660"/>
<evidence type="ECO:0000313" key="2">
    <source>
        <dbReference type="EMBL" id="QXM26053.1"/>
    </source>
</evidence>
<reference evidence="2" key="1">
    <citation type="submission" date="2021-06" db="EMBL/GenBank/DDBJ databases">
        <title>Elioraea tepida, sp. nov., a moderately thermophilic aerobic anoxygenic phototrophic bacterium isolated from an alkaline siliceous hot spring mat community in Yellowstone National Park, WY, USA.</title>
        <authorList>
            <person name="Saini M.K."/>
            <person name="Yoshida S."/>
            <person name="Sebastian A."/>
            <person name="Hirose S."/>
            <person name="Hara E."/>
            <person name="Tamaki H."/>
            <person name="Soulier N.T."/>
            <person name="Albert I."/>
            <person name="Hanada S."/>
            <person name="Bryant D.A."/>
            <person name="Tank M."/>
        </authorList>
    </citation>
    <scope>NUCLEOTIDE SEQUENCE</scope>
    <source>
        <strain evidence="2">MS-P2</strain>
    </source>
</reference>
<comment type="subunit">
    <text evidence="1">Monomer.</text>
</comment>
<keyword evidence="1" id="KW-0489">Methyltransferase</keyword>